<feature type="transmembrane region" description="Helical" evidence="8">
    <location>
        <begin position="84"/>
        <end position="107"/>
    </location>
</feature>
<protein>
    <recommendedName>
        <fullName evidence="11">Nucleoside transporter</fullName>
    </recommendedName>
</protein>
<dbReference type="AlphaFoldDB" id="A0A2A9NPW7"/>
<comment type="similarity">
    <text evidence="2">Belongs to the SLC29A/ENT transporter (TC 2.A.57) family.</text>
</comment>
<feature type="transmembrane region" description="Helical" evidence="8">
    <location>
        <begin position="325"/>
        <end position="345"/>
    </location>
</feature>
<feature type="transmembrane region" description="Helical" evidence="8">
    <location>
        <begin position="289"/>
        <end position="313"/>
    </location>
</feature>
<dbReference type="PRINTS" id="PR01130">
    <property type="entry name" value="DERENTRNSPRT"/>
</dbReference>
<evidence type="ECO:0000256" key="7">
    <source>
        <dbReference type="SAM" id="MobiDB-lite"/>
    </source>
</evidence>
<feature type="transmembrane region" description="Helical" evidence="8">
    <location>
        <begin position="357"/>
        <end position="379"/>
    </location>
</feature>
<dbReference type="InterPro" id="IPR036259">
    <property type="entry name" value="MFS_trans_sf"/>
</dbReference>
<feature type="region of interest" description="Disordered" evidence="7">
    <location>
        <begin position="1"/>
        <end position="29"/>
    </location>
</feature>
<evidence type="ECO:0000313" key="9">
    <source>
        <dbReference type="EMBL" id="PFH52589.1"/>
    </source>
</evidence>
<comment type="subcellular location">
    <subcellularLocation>
        <location evidence="1">Membrane</location>
        <topology evidence="1">Multi-pass membrane protein</topology>
    </subcellularLocation>
</comment>
<feature type="transmembrane region" description="Helical" evidence="8">
    <location>
        <begin position="226"/>
        <end position="247"/>
    </location>
</feature>
<dbReference type="STRING" id="703135.A0A2A9NPW7"/>
<organism evidence="9 10">
    <name type="scientific">Amanita thiersii Skay4041</name>
    <dbReference type="NCBI Taxonomy" id="703135"/>
    <lineage>
        <taxon>Eukaryota</taxon>
        <taxon>Fungi</taxon>
        <taxon>Dikarya</taxon>
        <taxon>Basidiomycota</taxon>
        <taxon>Agaricomycotina</taxon>
        <taxon>Agaricomycetes</taxon>
        <taxon>Agaricomycetidae</taxon>
        <taxon>Agaricales</taxon>
        <taxon>Pluteineae</taxon>
        <taxon>Amanitaceae</taxon>
        <taxon>Amanita</taxon>
    </lineage>
</organism>
<evidence type="ECO:0000256" key="8">
    <source>
        <dbReference type="SAM" id="Phobius"/>
    </source>
</evidence>
<dbReference type="GO" id="GO:0015205">
    <property type="term" value="F:nucleobase transmembrane transporter activity"/>
    <property type="evidence" value="ECO:0007669"/>
    <property type="project" value="TreeGrafter"/>
</dbReference>
<evidence type="ECO:0000256" key="5">
    <source>
        <dbReference type="ARBA" id="ARBA00022989"/>
    </source>
</evidence>
<feature type="transmembrane region" description="Helical" evidence="8">
    <location>
        <begin position="399"/>
        <end position="423"/>
    </location>
</feature>
<evidence type="ECO:0000256" key="3">
    <source>
        <dbReference type="ARBA" id="ARBA00022448"/>
    </source>
</evidence>
<name>A0A2A9NPW7_9AGAR</name>
<keyword evidence="6 8" id="KW-0472">Membrane</keyword>
<feature type="compositionally biased region" description="Polar residues" evidence="7">
    <location>
        <begin position="15"/>
        <end position="25"/>
    </location>
</feature>
<reference evidence="9 10" key="1">
    <citation type="submission" date="2014-02" db="EMBL/GenBank/DDBJ databases">
        <title>Transposable element dynamics among asymbiotic and ectomycorrhizal Amanita fungi.</title>
        <authorList>
            <consortium name="DOE Joint Genome Institute"/>
            <person name="Hess J."/>
            <person name="Skrede I."/>
            <person name="Wolfe B."/>
            <person name="LaButti K."/>
            <person name="Ohm R.A."/>
            <person name="Grigoriev I.V."/>
            <person name="Pringle A."/>
        </authorList>
    </citation>
    <scope>NUCLEOTIDE SEQUENCE [LARGE SCALE GENOMIC DNA]</scope>
    <source>
        <strain evidence="9 10">SKay4041</strain>
    </source>
</reference>
<gene>
    <name evidence="9" type="ORF">AMATHDRAFT_139820</name>
</gene>
<feature type="transmembrane region" description="Helical" evidence="8">
    <location>
        <begin position="185"/>
        <end position="206"/>
    </location>
</feature>
<feature type="transmembrane region" description="Helical" evidence="8">
    <location>
        <begin position="119"/>
        <end position="138"/>
    </location>
</feature>
<feature type="transmembrane region" description="Helical" evidence="8">
    <location>
        <begin position="144"/>
        <end position="173"/>
    </location>
</feature>
<dbReference type="GO" id="GO:0005886">
    <property type="term" value="C:plasma membrane"/>
    <property type="evidence" value="ECO:0007669"/>
    <property type="project" value="TreeGrafter"/>
</dbReference>
<dbReference type="GO" id="GO:0034257">
    <property type="term" value="F:nicotinamide riboside transmembrane transporter activity"/>
    <property type="evidence" value="ECO:0007669"/>
    <property type="project" value="TreeGrafter"/>
</dbReference>
<dbReference type="Pfam" id="PF01733">
    <property type="entry name" value="Nucleoside_tran"/>
    <property type="match status" value="1"/>
</dbReference>
<proteinExistence type="inferred from homology"/>
<evidence type="ECO:0008006" key="11">
    <source>
        <dbReference type="Google" id="ProtNLM"/>
    </source>
</evidence>
<dbReference type="Proteomes" id="UP000242287">
    <property type="component" value="Unassembled WGS sequence"/>
</dbReference>
<keyword evidence="5 8" id="KW-1133">Transmembrane helix</keyword>
<keyword evidence="4 8" id="KW-0812">Transmembrane</keyword>
<keyword evidence="3" id="KW-0813">Transport</keyword>
<evidence type="ECO:0000256" key="1">
    <source>
        <dbReference type="ARBA" id="ARBA00004141"/>
    </source>
</evidence>
<dbReference type="InterPro" id="IPR002259">
    <property type="entry name" value="Eqnu_transpt"/>
</dbReference>
<dbReference type="SUPFAM" id="SSF103473">
    <property type="entry name" value="MFS general substrate transporter"/>
    <property type="match status" value="1"/>
</dbReference>
<keyword evidence="10" id="KW-1185">Reference proteome</keyword>
<dbReference type="OrthoDB" id="10261753at2759"/>
<dbReference type="PANTHER" id="PTHR10332:SF88">
    <property type="entry name" value="EQUILIBRATIVE NUCLEOSIDE TRANSPORTER 1, ISOFORM A"/>
    <property type="match status" value="1"/>
</dbReference>
<dbReference type="PIRSF" id="PIRSF016379">
    <property type="entry name" value="ENT"/>
    <property type="match status" value="1"/>
</dbReference>
<feature type="transmembrane region" description="Helical" evidence="8">
    <location>
        <begin position="47"/>
        <end position="72"/>
    </location>
</feature>
<dbReference type="PANTHER" id="PTHR10332">
    <property type="entry name" value="EQUILIBRATIVE NUCLEOSIDE TRANSPORTER"/>
    <property type="match status" value="1"/>
</dbReference>
<evidence type="ECO:0000256" key="6">
    <source>
        <dbReference type="ARBA" id="ARBA00023136"/>
    </source>
</evidence>
<evidence type="ECO:0000256" key="2">
    <source>
        <dbReference type="ARBA" id="ARBA00007965"/>
    </source>
</evidence>
<evidence type="ECO:0000313" key="10">
    <source>
        <dbReference type="Proteomes" id="UP000242287"/>
    </source>
</evidence>
<sequence>MPTLSEALYQPIPSDPTQEDASSSELPGLDYDTTPPEPPVLGAWYKWTFFIIGSALLLPWNVIITAVPFFLSRLEGSGHLHLTFSSYLTTLTTVVNFMFLAHATFYAKPTSPARQTRKMILALSALTFMLIFLTFIRLSPGTFAFLVLLNAGAQAMCCAYLQMSVIAVGSLFGPDALQPISSGQAAVAVAVSGVQVFSAAASLWGIPREAIATYVSDGTAEAKSAFIFFAFSTVFLVVCAAVHRWLVATPVYQRIARPLEQFDSTNPEESSGLVAHETKKMRVTSRIGAIVKANMIYEIAVSYVFIVTLSVFPPITASILPLNPAIHPLLFSSIHFLVFNIGDFLGRYICSFPRLRIWCAHRLLILSLFRTLFIPLFLMCNVQKPSSSINTSPLINSDSLYMLILLAFGISNGYVSLMCLMSAPSIEHNPRLKGRTEDIDTVATVTNFSLVGGLFVGSAASFGMKAAICGCNPFTG</sequence>
<dbReference type="EMBL" id="KZ301978">
    <property type="protein sequence ID" value="PFH52589.1"/>
    <property type="molecule type" value="Genomic_DNA"/>
</dbReference>
<accession>A0A2A9NPW7</accession>
<dbReference type="GO" id="GO:0000329">
    <property type="term" value="C:fungal-type vacuole membrane"/>
    <property type="evidence" value="ECO:0007669"/>
    <property type="project" value="TreeGrafter"/>
</dbReference>
<evidence type="ECO:0000256" key="4">
    <source>
        <dbReference type="ARBA" id="ARBA00022692"/>
    </source>
</evidence>